<keyword evidence="4" id="KW-1185">Reference proteome</keyword>
<dbReference type="Pfam" id="PF00226">
    <property type="entry name" value="DnaJ"/>
    <property type="match status" value="1"/>
</dbReference>
<name>A0AAD8LIP0_BABGI</name>
<evidence type="ECO:0000313" key="3">
    <source>
        <dbReference type="EMBL" id="KAK1442153.1"/>
    </source>
</evidence>
<dbReference type="SMART" id="SM00271">
    <property type="entry name" value="DnaJ"/>
    <property type="match status" value="1"/>
</dbReference>
<dbReference type="PRINTS" id="PR00625">
    <property type="entry name" value="JDOMAIN"/>
</dbReference>
<dbReference type="InterPro" id="IPR018253">
    <property type="entry name" value="DnaJ_domain_CS"/>
</dbReference>
<proteinExistence type="predicted"/>
<dbReference type="GO" id="GO:0042026">
    <property type="term" value="P:protein refolding"/>
    <property type="evidence" value="ECO:0007669"/>
    <property type="project" value="TreeGrafter"/>
</dbReference>
<evidence type="ECO:0000259" key="2">
    <source>
        <dbReference type="PROSITE" id="PS50076"/>
    </source>
</evidence>
<dbReference type="SUPFAM" id="SSF46565">
    <property type="entry name" value="Chaperone J-domain"/>
    <property type="match status" value="1"/>
</dbReference>
<dbReference type="AlphaFoldDB" id="A0AAD8LIP0"/>
<dbReference type="InterPro" id="IPR036869">
    <property type="entry name" value="J_dom_sf"/>
</dbReference>
<dbReference type="InterPro" id="IPR001623">
    <property type="entry name" value="DnaJ_domain"/>
</dbReference>
<evidence type="ECO:0000256" key="1">
    <source>
        <dbReference type="ARBA" id="ARBA00023186"/>
    </source>
</evidence>
<comment type="caution">
    <text evidence="3">The sequence shown here is derived from an EMBL/GenBank/DDBJ whole genome shotgun (WGS) entry which is preliminary data.</text>
</comment>
<feature type="domain" description="J" evidence="2">
    <location>
        <begin position="43"/>
        <end position="107"/>
    </location>
</feature>
<sequence>MLVFRRCSSILGPICASPCRGSLRFLSIYNRSLPSQIKAGKLTHYDVLGVKEDASVNEIKQAYLRLVKLYHPDTSKDLDSPAVFICIKDAHETLIDPVKRRGYDESIAKFRRYVFLPGFLKAYSSDHEQHIFSRHVSATGTGFDAEKAREYEERWKRYNRYVRGERNDKDEPYITLKMMSALCVSGATIFLLCVFAEEFTTQFKDIDKEDDDCQAEIREERLVRVFHNPVTERWERILHPFVPPSPAELLSHYRDLDDDEINEQLRTIKAPKKEFAVIEMPYSQTHRPSLLYDPDSRKLVVFKN</sequence>
<dbReference type="CDD" id="cd06257">
    <property type="entry name" value="DnaJ"/>
    <property type="match status" value="1"/>
</dbReference>
<dbReference type="PANTHER" id="PTHR43096">
    <property type="entry name" value="DNAJ HOMOLOG 1, MITOCHONDRIAL-RELATED"/>
    <property type="match status" value="1"/>
</dbReference>
<dbReference type="PROSITE" id="PS00636">
    <property type="entry name" value="DNAJ_1"/>
    <property type="match status" value="1"/>
</dbReference>
<keyword evidence="1" id="KW-0143">Chaperone</keyword>
<gene>
    <name evidence="3" type="ORF">BgAZ_401830</name>
</gene>
<dbReference type="EMBL" id="JAVEPI010000004">
    <property type="protein sequence ID" value="KAK1442153.1"/>
    <property type="molecule type" value="Genomic_DNA"/>
</dbReference>
<protein>
    <recommendedName>
        <fullName evidence="2">J domain-containing protein</fullName>
    </recommendedName>
</protein>
<dbReference type="PROSITE" id="PS50076">
    <property type="entry name" value="DNAJ_2"/>
    <property type="match status" value="1"/>
</dbReference>
<reference evidence="3" key="1">
    <citation type="submission" date="2023-08" db="EMBL/GenBank/DDBJ databases">
        <title>Draft sequence of the Babesia gibsoni genome.</title>
        <authorList>
            <person name="Yamagishi J.Y."/>
            <person name="Xuan X.X."/>
        </authorList>
    </citation>
    <scope>NUCLEOTIDE SEQUENCE</scope>
    <source>
        <strain evidence="3">Azabu</strain>
    </source>
</reference>
<dbReference type="GO" id="GO:0005737">
    <property type="term" value="C:cytoplasm"/>
    <property type="evidence" value="ECO:0007669"/>
    <property type="project" value="TreeGrafter"/>
</dbReference>
<accession>A0AAD8LIP0</accession>
<dbReference type="Proteomes" id="UP001230268">
    <property type="component" value="Unassembled WGS sequence"/>
</dbReference>
<dbReference type="PANTHER" id="PTHR43096:SF52">
    <property type="entry name" value="DNAJ HOMOLOG 1, MITOCHONDRIAL-RELATED"/>
    <property type="match status" value="1"/>
</dbReference>
<organism evidence="3 4">
    <name type="scientific">Babesia gibsoni</name>
    <dbReference type="NCBI Taxonomy" id="33632"/>
    <lineage>
        <taxon>Eukaryota</taxon>
        <taxon>Sar</taxon>
        <taxon>Alveolata</taxon>
        <taxon>Apicomplexa</taxon>
        <taxon>Aconoidasida</taxon>
        <taxon>Piroplasmida</taxon>
        <taxon>Babesiidae</taxon>
        <taxon>Babesia</taxon>
    </lineage>
</organism>
<dbReference type="Gene3D" id="1.10.287.110">
    <property type="entry name" value="DnaJ domain"/>
    <property type="match status" value="1"/>
</dbReference>
<evidence type="ECO:0000313" key="4">
    <source>
        <dbReference type="Proteomes" id="UP001230268"/>
    </source>
</evidence>
<dbReference type="GO" id="GO:0051082">
    <property type="term" value="F:unfolded protein binding"/>
    <property type="evidence" value="ECO:0007669"/>
    <property type="project" value="TreeGrafter"/>
</dbReference>